<proteinExistence type="predicted"/>
<keyword evidence="2" id="KW-0315">Glutamine amidotransferase</keyword>
<dbReference type="PANTHER" id="PTHR42695">
    <property type="entry name" value="GLUTAMINE AMIDOTRANSFERASE YLR126C-RELATED"/>
    <property type="match status" value="1"/>
</dbReference>
<dbReference type="STRING" id="71717.A0A4Y7T681"/>
<dbReference type="GO" id="GO:0016740">
    <property type="term" value="F:transferase activity"/>
    <property type="evidence" value="ECO:0007669"/>
    <property type="project" value="UniProtKB-KW"/>
</dbReference>
<dbReference type="Pfam" id="PF00117">
    <property type="entry name" value="GATase"/>
    <property type="match status" value="1"/>
</dbReference>
<feature type="domain" description="Glutamine amidotransferase" evidence="1">
    <location>
        <begin position="75"/>
        <end position="232"/>
    </location>
</feature>
<sequence>MERSARNHRSLALLVCGKTTGKTYAENGDYIDIFTRFLHASLDAVQGPQSSLEKSNHDPRWQFTLDPYDVVKRQEYPTEEKLNDYHGVIITGSPAAAYENVEWVNKLLGFVKHLAEDKPQIKLIGICFGHQIIARALGGSCVPNGGRWEIGPTPVALTELGQRVFGVESLNIQEMHRDHVPSEGTPSGFELLGSTELSPNQGMVRFLPSSPDNTHGLFASIQIITTQGHPEFTEPIVTSLVETRSESGVIDVEAARDCERRRFWRNDGVDVIGRAVWGVLGISGDAVTEAQ</sequence>
<dbReference type="GO" id="GO:0005829">
    <property type="term" value="C:cytosol"/>
    <property type="evidence" value="ECO:0007669"/>
    <property type="project" value="TreeGrafter"/>
</dbReference>
<dbReference type="InterPro" id="IPR044992">
    <property type="entry name" value="ChyE-like"/>
</dbReference>
<dbReference type="EMBL" id="QPFP01000026">
    <property type="protein sequence ID" value="TEB29686.1"/>
    <property type="molecule type" value="Genomic_DNA"/>
</dbReference>
<gene>
    <name evidence="2" type="ORF">FA13DRAFT_1815114</name>
</gene>
<evidence type="ECO:0000259" key="1">
    <source>
        <dbReference type="Pfam" id="PF00117"/>
    </source>
</evidence>
<dbReference type="GO" id="GO:0005634">
    <property type="term" value="C:nucleus"/>
    <property type="evidence" value="ECO:0007669"/>
    <property type="project" value="TreeGrafter"/>
</dbReference>
<keyword evidence="2" id="KW-0808">Transferase</keyword>
<evidence type="ECO:0000313" key="3">
    <source>
        <dbReference type="Proteomes" id="UP000298030"/>
    </source>
</evidence>
<reference evidence="2 3" key="1">
    <citation type="journal article" date="2019" name="Nat. Ecol. Evol.">
        <title>Megaphylogeny resolves global patterns of mushroom evolution.</title>
        <authorList>
            <person name="Varga T."/>
            <person name="Krizsan K."/>
            <person name="Foldi C."/>
            <person name="Dima B."/>
            <person name="Sanchez-Garcia M."/>
            <person name="Sanchez-Ramirez S."/>
            <person name="Szollosi G.J."/>
            <person name="Szarkandi J.G."/>
            <person name="Papp V."/>
            <person name="Albert L."/>
            <person name="Andreopoulos W."/>
            <person name="Angelini C."/>
            <person name="Antonin V."/>
            <person name="Barry K.W."/>
            <person name="Bougher N.L."/>
            <person name="Buchanan P."/>
            <person name="Buyck B."/>
            <person name="Bense V."/>
            <person name="Catcheside P."/>
            <person name="Chovatia M."/>
            <person name="Cooper J."/>
            <person name="Damon W."/>
            <person name="Desjardin D."/>
            <person name="Finy P."/>
            <person name="Geml J."/>
            <person name="Haridas S."/>
            <person name="Hughes K."/>
            <person name="Justo A."/>
            <person name="Karasinski D."/>
            <person name="Kautmanova I."/>
            <person name="Kiss B."/>
            <person name="Kocsube S."/>
            <person name="Kotiranta H."/>
            <person name="LaButti K.M."/>
            <person name="Lechner B.E."/>
            <person name="Liimatainen K."/>
            <person name="Lipzen A."/>
            <person name="Lukacs Z."/>
            <person name="Mihaltcheva S."/>
            <person name="Morgado L.N."/>
            <person name="Niskanen T."/>
            <person name="Noordeloos M.E."/>
            <person name="Ohm R.A."/>
            <person name="Ortiz-Santana B."/>
            <person name="Ovrebo C."/>
            <person name="Racz N."/>
            <person name="Riley R."/>
            <person name="Savchenko A."/>
            <person name="Shiryaev A."/>
            <person name="Soop K."/>
            <person name="Spirin V."/>
            <person name="Szebenyi C."/>
            <person name="Tomsovsky M."/>
            <person name="Tulloss R.E."/>
            <person name="Uehling J."/>
            <person name="Grigoriev I.V."/>
            <person name="Vagvolgyi C."/>
            <person name="Papp T."/>
            <person name="Martin F.M."/>
            <person name="Miettinen O."/>
            <person name="Hibbett D.S."/>
            <person name="Nagy L.G."/>
        </authorList>
    </citation>
    <scope>NUCLEOTIDE SEQUENCE [LARGE SCALE GENOMIC DNA]</scope>
    <source>
        <strain evidence="2 3">FP101781</strain>
    </source>
</reference>
<organism evidence="2 3">
    <name type="scientific">Coprinellus micaceus</name>
    <name type="common">Glistening ink-cap mushroom</name>
    <name type="synonym">Coprinus micaceus</name>
    <dbReference type="NCBI Taxonomy" id="71717"/>
    <lineage>
        <taxon>Eukaryota</taxon>
        <taxon>Fungi</taxon>
        <taxon>Dikarya</taxon>
        <taxon>Basidiomycota</taxon>
        <taxon>Agaricomycotina</taxon>
        <taxon>Agaricomycetes</taxon>
        <taxon>Agaricomycetidae</taxon>
        <taxon>Agaricales</taxon>
        <taxon>Agaricineae</taxon>
        <taxon>Psathyrellaceae</taxon>
        <taxon>Coprinellus</taxon>
    </lineage>
</organism>
<keyword evidence="3" id="KW-1185">Reference proteome</keyword>
<dbReference type="SUPFAM" id="SSF52317">
    <property type="entry name" value="Class I glutamine amidotransferase-like"/>
    <property type="match status" value="1"/>
</dbReference>
<accession>A0A4Y7T681</accession>
<dbReference type="InterPro" id="IPR017926">
    <property type="entry name" value="GATASE"/>
</dbReference>
<dbReference type="AlphaFoldDB" id="A0A4Y7T681"/>
<dbReference type="PANTHER" id="PTHR42695:SF5">
    <property type="entry name" value="GLUTAMINE AMIDOTRANSFERASE YLR126C-RELATED"/>
    <property type="match status" value="1"/>
</dbReference>
<dbReference type="PROSITE" id="PS51273">
    <property type="entry name" value="GATASE_TYPE_1"/>
    <property type="match status" value="1"/>
</dbReference>
<dbReference type="InterPro" id="IPR029062">
    <property type="entry name" value="Class_I_gatase-like"/>
</dbReference>
<dbReference type="CDD" id="cd01741">
    <property type="entry name" value="GATase1_1"/>
    <property type="match status" value="1"/>
</dbReference>
<comment type="caution">
    <text evidence="2">The sequence shown here is derived from an EMBL/GenBank/DDBJ whole genome shotgun (WGS) entry which is preliminary data.</text>
</comment>
<dbReference type="OrthoDB" id="92161at2759"/>
<dbReference type="Gene3D" id="3.40.50.880">
    <property type="match status" value="1"/>
</dbReference>
<protein>
    <submittedName>
        <fullName evidence="2">Class I glutamine amidotransferase-like protein</fullName>
    </submittedName>
</protein>
<name>A0A4Y7T681_COPMI</name>
<evidence type="ECO:0000313" key="2">
    <source>
        <dbReference type="EMBL" id="TEB29686.1"/>
    </source>
</evidence>
<dbReference type="Proteomes" id="UP000298030">
    <property type="component" value="Unassembled WGS sequence"/>
</dbReference>